<evidence type="ECO:0000313" key="2">
    <source>
        <dbReference type="EMBL" id="CAH2091143.1"/>
    </source>
</evidence>
<reference evidence="2" key="1">
    <citation type="submission" date="2022-03" db="EMBL/GenBank/DDBJ databases">
        <authorList>
            <person name="Tunstrom K."/>
        </authorList>
    </citation>
    <scope>NUCLEOTIDE SEQUENCE</scope>
</reference>
<evidence type="ECO:0000313" key="3">
    <source>
        <dbReference type="Proteomes" id="UP001153954"/>
    </source>
</evidence>
<dbReference type="AlphaFoldDB" id="A0AAU9TZA7"/>
<feature type="compositionally biased region" description="Low complexity" evidence="1">
    <location>
        <begin position="12"/>
        <end position="26"/>
    </location>
</feature>
<dbReference type="Proteomes" id="UP001153954">
    <property type="component" value="Unassembled WGS sequence"/>
</dbReference>
<gene>
    <name evidence="2" type="ORF">EEDITHA_LOCUS7030</name>
</gene>
<accession>A0AAU9TZA7</accession>
<keyword evidence="3" id="KW-1185">Reference proteome</keyword>
<evidence type="ECO:0000256" key="1">
    <source>
        <dbReference type="SAM" id="MobiDB-lite"/>
    </source>
</evidence>
<feature type="region of interest" description="Disordered" evidence="1">
    <location>
        <begin position="1"/>
        <end position="39"/>
    </location>
</feature>
<feature type="compositionally biased region" description="Basic and acidic residues" evidence="1">
    <location>
        <begin position="29"/>
        <end position="39"/>
    </location>
</feature>
<sequence>MGCTSSAPKMAESNNSDNLNDNMNLETSDETKKEELTSNDRDIKKNEIVLPMCDNLVENIQLSRNNSSVNVPNQQVEKVDHIRNGEKQFENPELIIDQQNQNEFPLFKKVVNQAMLENIFQSAENISTVAVKEISSDENIKNEENIIESQEICNNEDFIENNEQEEILEEAVSPSQSECSHATRWEALADIAAELPASHAVDPLTGQIYSLAK</sequence>
<protein>
    <submittedName>
        <fullName evidence="2">Uncharacterized protein</fullName>
    </submittedName>
</protein>
<dbReference type="EMBL" id="CAKOGL010000010">
    <property type="protein sequence ID" value="CAH2091143.1"/>
    <property type="molecule type" value="Genomic_DNA"/>
</dbReference>
<proteinExistence type="predicted"/>
<comment type="caution">
    <text evidence="2">The sequence shown here is derived from an EMBL/GenBank/DDBJ whole genome shotgun (WGS) entry which is preliminary data.</text>
</comment>
<name>A0AAU9TZA7_EUPED</name>
<organism evidence="2 3">
    <name type="scientific">Euphydryas editha</name>
    <name type="common">Edith's checkerspot</name>
    <dbReference type="NCBI Taxonomy" id="104508"/>
    <lineage>
        <taxon>Eukaryota</taxon>
        <taxon>Metazoa</taxon>
        <taxon>Ecdysozoa</taxon>
        <taxon>Arthropoda</taxon>
        <taxon>Hexapoda</taxon>
        <taxon>Insecta</taxon>
        <taxon>Pterygota</taxon>
        <taxon>Neoptera</taxon>
        <taxon>Endopterygota</taxon>
        <taxon>Lepidoptera</taxon>
        <taxon>Glossata</taxon>
        <taxon>Ditrysia</taxon>
        <taxon>Papilionoidea</taxon>
        <taxon>Nymphalidae</taxon>
        <taxon>Nymphalinae</taxon>
        <taxon>Euphydryas</taxon>
    </lineage>
</organism>